<evidence type="ECO:0000256" key="1">
    <source>
        <dbReference type="SAM" id="SignalP"/>
    </source>
</evidence>
<dbReference type="InterPro" id="IPR015943">
    <property type="entry name" value="WD40/YVTN_repeat-like_dom_sf"/>
</dbReference>
<feature type="chain" id="PRO_5046989530" evidence="1">
    <location>
        <begin position="27"/>
        <end position="514"/>
    </location>
</feature>
<dbReference type="SUPFAM" id="SSF75011">
    <property type="entry name" value="3-carboxy-cis,cis-mucoante lactonizing enzyme"/>
    <property type="match status" value="1"/>
</dbReference>
<dbReference type="RefSeq" id="WP_344645447.1">
    <property type="nucleotide sequence ID" value="NZ_BAAASS010000016.1"/>
</dbReference>
<dbReference type="Proteomes" id="UP001596156">
    <property type="component" value="Unassembled WGS sequence"/>
</dbReference>
<evidence type="ECO:0000313" key="3">
    <source>
        <dbReference type="Proteomes" id="UP001596156"/>
    </source>
</evidence>
<comment type="caution">
    <text evidence="2">The sequence shown here is derived from an EMBL/GenBank/DDBJ whole genome shotgun (WGS) entry which is preliminary data.</text>
</comment>
<feature type="signal peptide" evidence="1">
    <location>
        <begin position="1"/>
        <end position="26"/>
    </location>
</feature>
<keyword evidence="3" id="KW-1185">Reference proteome</keyword>
<reference evidence="3" key="1">
    <citation type="journal article" date="2019" name="Int. J. Syst. Evol. Microbiol.">
        <title>The Global Catalogue of Microorganisms (GCM) 10K type strain sequencing project: providing services to taxonomists for standard genome sequencing and annotation.</title>
        <authorList>
            <consortium name="The Broad Institute Genomics Platform"/>
            <consortium name="The Broad Institute Genome Sequencing Center for Infectious Disease"/>
            <person name="Wu L."/>
            <person name="Ma J."/>
        </authorList>
    </citation>
    <scope>NUCLEOTIDE SEQUENCE [LARGE SCALE GENOMIC DNA]</scope>
    <source>
        <strain evidence="3">CCM 8479</strain>
    </source>
</reference>
<organism evidence="2 3">
    <name type="scientific">Streptomyces fimbriatus</name>
    <dbReference type="NCBI Taxonomy" id="68197"/>
    <lineage>
        <taxon>Bacteria</taxon>
        <taxon>Bacillati</taxon>
        <taxon>Actinomycetota</taxon>
        <taxon>Actinomycetes</taxon>
        <taxon>Kitasatosporales</taxon>
        <taxon>Streptomycetaceae</taxon>
        <taxon>Streptomyces</taxon>
    </lineage>
</organism>
<gene>
    <name evidence="2" type="ORF">ACFPN6_23285</name>
</gene>
<proteinExistence type="predicted"/>
<evidence type="ECO:0000313" key="2">
    <source>
        <dbReference type="EMBL" id="MFC5227442.1"/>
    </source>
</evidence>
<protein>
    <submittedName>
        <fullName evidence="2">Uncharacterized protein</fullName>
    </submittedName>
</protein>
<name>A0ABW0DDC4_STRFI</name>
<keyword evidence="1" id="KW-0732">Signal</keyword>
<dbReference type="EMBL" id="JBHSKL010000029">
    <property type="protein sequence ID" value="MFC5227442.1"/>
    <property type="molecule type" value="Genomic_DNA"/>
</dbReference>
<dbReference type="Gene3D" id="2.130.10.10">
    <property type="entry name" value="YVTN repeat-like/Quinoprotein amine dehydrogenase"/>
    <property type="match status" value="1"/>
</dbReference>
<accession>A0ABW0DDC4</accession>
<sequence length="514" mass="53171">MRNTLGRGSRLTTVLLAGALAGSALTAVTGTASATPGAAAPDTAAPDTAAAAVVPSGPGMELSAASFTQMTVDDVGQRVWIAGDRVYPDGSRDGELVGVLYGGVGRAVASAHMAAPLSGVAVEPDGSKVYAGQSDHIATYSHYSGSLYPLDPIPAPADGCGRELVHTGGRLFFTSRPAASPEGCADALGSVGVAATAEGGKAGEVMYSSTPIHLEGGPGGLLVTAPERWSPTADPDLGIYRVTDGADGNLLEFLGERRFTEDGTDRGMDFRDADFSADGSVLAVADGVRGTVLLGGQDARFLENHYAPLPEGVAPTAVAFSPDGKWFAQGGAASGDAADLTLAFADPSVERQPLRISFEDEAAGHRVVPRGMEFSGDGQQLFVVTSNQEGTRFWLHTIQTREALAPSRIVDVTHGPAVAGGPFRVTGRLDLDGLAPTEAPRITVQRLNGLEVADLPSVPVAEDGTFVLEDVLPDRVGDVHYVLGYAGDEVHYRSEHWLVVETVKASSTVTRDGR</sequence>